<organism evidence="1 2">
    <name type="scientific">Helicobacter pullorum</name>
    <dbReference type="NCBI Taxonomy" id="35818"/>
    <lineage>
        <taxon>Bacteria</taxon>
        <taxon>Pseudomonadati</taxon>
        <taxon>Campylobacterota</taxon>
        <taxon>Epsilonproteobacteria</taxon>
        <taxon>Campylobacterales</taxon>
        <taxon>Helicobacteraceae</taxon>
        <taxon>Helicobacter</taxon>
    </lineage>
</organism>
<sequence length="129" mass="14973">MSISKASLRFFTLCVAFCDLPLPTIMRVCTPALTQQSYRYLYPPKYNFHTKTNPNQNPCTPEVAFGFWVCDKRNFLLWYGGKNKCHQKLYFWGQTALPKRNSQARNNAILHKSTQNFKILLCKNSTINA</sequence>
<dbReference type="AlphaFoldDB" id="A0A377Q128"/>
<name>A0A377Q128_9HELI</name>
<proteinExistence type="predicted"/>
<dbReference type="Proteomes" id="UP000255269">
    <property type="component" value="Unassembled WGS sequence"/>
</dbReference>
<dbReference type="EMBL" id="UGJF01000003">
    <property type="protein sequence ID" value="STQ88986.1"/>
    <property type="molecule type" value="Genomic_DNA"/>
</dbReference>
<evidence type="ECO:0000313" key="1">
    <source>
        <dbReference type="EMBL" id="STQ88986.1"/>
    </source>
</evidence>
<gene>
    <name evidence="1" type="ORF">NCTC13156_01793</name>
</gene>
<accession>A0A377Q128</accession>
<reference evidence="1 2" key="1">
    <citation type="submission" date="2018-06" db="EMBL/GenBank/DDBJ databases">
        <authorList>
            <consortium name="Pathogen Informatics"/>
            <person name="Doyle S."/>
        </authorList>
    </citation>
    <scope>NUCLEOTIDE SEQUENCE [LARGE SCALE GENOMIC DNA]</scope>
    <source>
        <strain evidence="1 2">NCTC13156</strain>
    </source>
</reference>
<protein>
    <submittedName>
        <fullName evidence="1">Uncharacterized protein</fullName>
    </submittedName>
</protein>
<evidence type="ECO:0000313" key="2">
    <source>
        <dbReference type="Proteomes" id="UP000255269"/>
    </source>
</evidence>